<evidence type="ECO:0000256" key="1">
    <source>
        <dbReference type="SAM" id="Phobius"/>
    </source>
</evidence>
<name>A0A5J4W7U5_9EUKA</name>
<accession>A0A5J4W7U5</accession>
<comment type="caution">
    <text evidence="2">The sequence shown here is derived from an EMBL/GenBank/DDBJ whole genome shotgun (WGS) entry which is preliminary data.</text>
</comment>
<organism evidence="2 3">
    <name type="scientific">Streblomastix strix</name>
    <dbReference type="NCBI Taxonomy" id="222440"/>
    <lineage>
        <taxon>Eukaryota</taxon>
        <taxon>Metamonada</taxon>
        <taxon>Preaxostyla</taxon>
        <taxon>Oxymonadida</taxon>
        <taxon>Streblomastigidae</taxon>
        <taxon>Streblomastix</taxon>
    </lineage>
</organism>
<dbReference type="EMBL" id="SNRW01003030">
    <property type="protein sequence ID" value="KAA6390991.1"/>
    <property type="molecule type" value="Genomic_DNA"/>
</dbReference>
<keyword evidence="1" id="KW-1133">Transmembrane helix</keyword>
<dbReference type="AlphaFoldDB" id="A0A5J4W7U5"/>
<sequence length="251" mass="26866">YDAESAVIASPYCSPFSILVFPYCILIGISFPVHLYFVASWLIPCLSVQLNCFHLLMSTPKSSPICSCIVLMVSFLNLFLEALCVYCDELSELGVCSTSSVRSIESNYCELGSNLILASIAISATGCARVLFSGFETSDSDAASKFFRKSSSNKLLITILYLHFESPVLRSKSSSPNPACKSHAFVCSGSQSSARILASVSIYSAASLCDMGSLSGPCLSVELDCISEKTIRPLSAFMSKQTGKLALAKGL</sequence>
<feature type="transmembrane region" description="Helical" evidence="1">
    <location>
        <begin position="64"/>
        <end position="83"/>
    </location>
</feature>
<gene>
    <name evidence="2" type="ORF">EZS28_013478</name>
</gene>
<dbReference type="Proteomes" id="UP000324800">
    <property type="component" value="Unassembled WGS sequence"/>
</dbReference>
<proteinExistence type="predicted"/>
<keyword evidence="1" id="KW-0472">Membrane</keyword>
<protein>
    <submittedName>
        <fullName evidence="2">Uncharacterized protein</fullName>
    </submittedName>
</protein>
<feature type="non-terminal residue" evidence="2">
    <location>
        <position position="1"/>
    </location>
</feature>
<evidence type="ECO:0000313" key="3">
    <source>
        <dbReference type="Proteomes" id="UP000324800"/>
    </source>
</evidence>
<keyword evidence="1" id="KW-0812">Transmembrane</keyword>
<reference evidence="2 3" key="1">
    <citation type="submission" date="2019-03" db="EMBL/GenBank/DDBJ databases">
        <title>Single cell metagenomics reveals metabolic interactions within the superorganism composed of flagellate Streblomastix strix and complex community of Bacteroidetes bacteria on its surface.</title>
        <authorList>
            <person name="Treitli S.C."/>
            <person name="Kolisko M."/>
            <person name="Husnik F."/>
            <person name="Keeling P."/>
            <person name="Hampl V."/>
        </authorList>
    </citation>
    <scope>NUCLEOTIDE SEQUENCE [LARGE SCALE GENOMIC DNA]</scope>
    <source>
        <strain evidence="2">ST1C</strain>
    </source>
</reference>
<evidence type="ECO:0000313" key="2">
    <source>
        <dbReference type="EMBL" id="KAA6390991.1"/>
    </source>
</evidence>